<dbReference type="InterPro" id="IPR039333">
    <property type="entry name" value="PYM1"/>
</dbReference>
<keyword evidence="4" id="KW-1185">Reference proteome</keyword>
<dbReference type="OMA" id="KGTMEST"/>
<feature type="domain" description="WIBG Mago-binding" evidence="2">
    <location>
        <begin position="18"/>
        <end position="44"/>
    </location>
</feature>
<feature type="compositionally biased region" description="Low complexity" evidence="1">
    <location>
        <begin position="105"/>
        <end position="118"/>
    </location>
</feature>
<dbReference type="GO" id="GO:1903259">
    <property type="term" value="P:exon-exon junction complex disassembly"/>
    <property type="evidence" value="ECO:0007669"/>
    <property type="project" value="InterPro"/>
</dbReference>
<dbReference type="SUPFAM" id="SSF101931">
    <property type="entry name" value="Pym (Within the bgcn gene intron protein, WIBG), N-terminal domain"/>
    <property type="match status" value="1"/>
</dbReference>
<dbReference type="InterPro" id="IPR015362">
    <property type="entry name" value="WIBG_mago-bd"/>
</dbReference>
<dbReference type="GO" id="GO:0035145">
    <property type="term" value="C:exon-exon junction complex"/>
    <property type="evidence" value="ECO:0007669"/>
    <property type="project" value="TreeGrafter"/>
</dbReference>
<feature type="region of interest" description="Disordered" evidence="1">
    <location>
        <begin position="1"/>
        <end position="206"/>
    </location>
</feature>
<protein>
    <recommendedName>
        <fullName evidence="2">WIBG Mago-binding domain-containing protein</fullName>
    </recommendedName>
</protein>
<dbReference type="InterPro" id="IPR036348">
    <property type="entry name" value="WIBG_N_sf"/>
</dbReference>
<feature type="compositionally biased region" description="Basic and acidic residues" evidence="1">
    <location>
        <begin position="129"/>
        <end position="143"/>
    </location>
</feature>
<evidence type="ECO:0000313" key="4">
    <source>
        <dbReference type="Proteomes" id="UP000186303"/>
    </source>
</evidence>
<feature type="compositionally biased region" description="Polar residues" evidence="1">
    <location>
        <begin position="1"/>
        <end position="10"/>
    </location>
</feature>
<feature type="compositionally biased region" description="Basic and acidic residues" evidence="1">
    <location>
        <begin position="161"/>
        <end position="176"/>
    </location>
</feature>
<name>A0A1M8A168_MALS4</name>
<dbReference type="Proteomes" id="UP000186303">
    <property type="component" value="Chromosome 1"/>
</dbReference>
<sequence length="206" mass="22115">MPPATPSATPSGIVAKDGERVVPASVRADGSVRKERRVRPGYTPHEDVARFRPSRVLQADGQGPAPRRAGLSWSEARQAPRPPEGAAKPFSARARRDLAPDQGPATASAKESAQASAKETIRPPAKKPPGKEPDAANPREKDQGPTTDTTPEWRSAARPRTKAERPRSRAEREPRPKPQAPPADAESTLDTLGESLSALSIKDRRV</sequence>
<dbReference type="Pfam" id="PF09282">
    <property type="entry name" value="Mago-bind"/>
    <property type="match status" value="1"/>
</dbReference>
<dbReference type="AlphaFoldDB" id="A0A1M8A168"/>
<dbReference type="PANTHER" id="PTHR22959:SF0">
    <property type="entry name" value="PARTNER OF Y14 AND MAGO"/>
    <property type="match status" value="1"/>
</dbReference>
<dbReference type="STRING" id="1230383.A0A1M8A168"/>
<evidence type="ECO:0000256" key="1">
    <source>
        <dbReference type="SAM" id="MobiDB-lite"/>
    </source>
</evidence>
<dbReference type="VEuPathDB" id="FungiDB:MSYG_0538"/>
<dbReference type="SMART" id="SM01273">
    <property type="entry name" value="Mago-bind"/>
    <property type="match status" value="1"/>
</dbReference>
<organism evidence="3 4">
    <name type="scientific">Malassezia sympodialis (strain ATCC 42132)</name>
    <name type="common">Atopic eczema-associated yeast</name>
    <dbReference type="NCBI Taxonomy" id="1230383"/>
    <lineage>
        <taxon>Eukaryota</taxon>
        <taxon>Fungi</taxon>
        <taxon>Dikarya</taxon>
        <taxon>Basidiomycota</taxon>
        <taxon>Ustilaginomycotina</taxon>
        <taxon>Malasseziomycetes</taxon>
        <taxon>Malasseziales</taxon>
        <taxon>Malasseziaceae</taxon>
        <taxon>Malassezia</taxon>
    </lineage>
</organism>
<dbReference type="OrthoDB" id="21625at2759"/>
<proteinExistence type="predicted"/>
<dbReference type="EMBL" id="LT671821">
    <property type="protein sequence ID" value="SHO76202.1"/>
    <property type="molecule type" value="Genomic_DNA"/>
</dbReference>
<reference evidence="4" key="1">
    <citation type="journal article" date="2017" name="Nucleic Acids Res.">
        <title>Proteogenomics produces comprehensive and highly accurate protein-coding gene annotation in a complete genome assembly of Malassezia sympodialis.</title>
        <authorList>
            <person name="Zhu Y."/>
            <person name="Engstroem P.G."/>
            <person name="Tellgren-Roth C."/>
            <person name="Baudo C.D."/>
            <person name="Kennell J.C."/>
            <person name="Sun S."/>
            <person name="Billmyre R.B."/>
            <person name="Schroeder M.S."/>
            <person name="Andersson A."/>
            <person name="Holm T."/>
            <person name="Sigurgeirsson B."/>
            <person name="Wu G."/>
            <person name="Sankaranarayanan S.R."/>
            <person name="Siddharthan R."/>
            <person name="Sanyal K."/>
            <person name="Lundeberg J."/>
            <person name="Nystedt B."/>
            <person name="Boekhout T."/>
            <person name="Dawson T.L. Jr."/>
            <person name="Heitman J."/>
            <person name="Scheynius A."/>
            <person name="Lehtioe J."/>
        </authorList>
    </citation>
    <scope>NUCLEOTIDE SEQUENCE [LARGE SCALE GENOMIC DNA]</scope>
    <source>
        <strain evidence="4">ATCC 42132</strain>
    </source>
</reference>
<accession>A0A1M8A168</accession>
<dbReference type="PANTHER" id="PTHR22959">
    <property type="entry name" value="PYM PROTEIN"/>
    <property type="match status" value="1"/>
</dbReference>
<gene>
    <name evidence="3" type="ORF">MSYG_0538</name>
</gene>
<dbReference type="GO" id="GO:0005737">
    <property type="term" value="C:cytoplasm"/>
    <property type="evidence" value="ECO:0007669"/>
    <property type="project" value="TreeGrafter"/>
</dbReference>
<dbReference type="GO" id="GO:0003723">
    <property type="term" value="F:RNA binding"/>
    <property type="evidence" value="ECO:0007669"/>
    <property type="project" value="TreeGrafter"/>
</dbReference>
<evidence type="ECO:0000259" key="2">
    <source>
        <dbReference type="SMART" id="SM01273"/>
    </source>
</evidence>
<evidence type="ECO:0000313" key="3">
    <source>
        <dbReference type="EMBL" id="SHO76202.1"/>
    </source>
</evidence>